<dbReference type="EMBL" id="JAIQDJ010000027">
    <property type="protein sequence ID" value="MBZ4187205.1"/>
    <property type="molecule type" value="Genomic_DNA"/>
</dbReference>
<protein>
    <submittedName>
        <fullName evidence="1">Uncharacterized protein</fullName>
    </submittedName>
</protein>
<sequence>MKKEASALKVGDWWAPCCLHDLTQIKNEGDLSDAVEMAQDEEFGLFAGGWDTCSEAVDELIADCDRDERMQLLHWHQSRGGDEQIAREISRHLG</sequence>
<evidence type="ECO:0000313" key="1">
    <source>
        <dbReference type="EMBL" id="MBZ4187205.1"/>
    </source>
</evidence>
<dbReference type="Proteomes" id="UP001430290">
    <property type="component" value="Unassembled WGS sequence"/>
</dbReference>
<reference evidence="1" key="1">
    <citation type="submission" date="2021-09" db="EMBL/GenBank/DDBJ databases">
        <authorList>
            <person name="Wu T."/>
            <person name="Guo S.Z."/>
        </authorList>
    </citation>
    <scope>NUCLEOTIDE SEQUENCE</scope>
    <source>
        <strain evidence="1">RSS-23</strain>
    </source>
</reference>
<keyword evidence="2" id="KW-1185">Reference proteome</keyword>
<accession>A0ABS7TH67</accession>
<organism evidence="1 2">
    <name type="scientific">Thermomonas beijingensis</name>
    <dbReference type="NCBI Taxonomy" id="2872701"/>
    <lineage>
        <taxon>Bacteria</taxon>
        <taxon>Pseudomonadati</taxon>
        <taxon>Pseudomonadota</taxon>
        <taxon>Gammaproteobacteria</taxon>
        <taxon>Lysobacterales</taxon>
        <taxon>Lysobacteraceae</taxon>
        <taxon>Thermomonas</taxon>
    </lineage>
</organism>
<gene>
    <name evidence="1" type="ORF">K7B09_12825</name>
</gene>
<comment type="caution">
    <text evidence="1">The sequence shown here is derived from an EMBL/GenBank/DDBJ whole genome shotgun (WGS) entry which is preliminary data.</text>
</comment>
<dbReference type="RefSeq" id="WP_223629872.1">
    <property type="nucleotide sequence ID" value="NZ_JAIQDJ010000027.1"/>
</dbReference>
<evidence type="ECO:0000313" key="2">
    <source>
        <dbReference type="Proteomes" id="UP001430290"/>
    </source>
</evidence>
<proteinExistence type="predicted"/>
<name>A0ABS7TH67_9GAMM</name>